<feature type="domain" description="Grh/CP2 DB" evidence="3">
    <location>
        <begin position="286"/>
        <end position="503"/>
    </location>
</feature>
<dbReference type="GO" id="GO:0001228">
    <property type="term" value="F:DNA-binding transcription activator activity, RNA polymerase II-specific"/>
    <property type="evidence" value="ECO:0007669"/>
    <property type="project" value="TreeGrafter"/>
</dbReference>
<comment type="subcellular location">
    <subcellularLocation>
        <location evidence="1">Nucleus</location>
    </subcellularLocation>
</comment>
<organism evidence="4 5">
    <name type="scientific">Vespula germanica</name>
    <name type="common">German yellow jacket</name>
    <name type="synonym">Paravespula germanica</name>
    <dbReference type="NCBI Taxonomy" id="30212"/>
    <lineage>
        <taxon>Eukaryota</taxon>
        <taxon>Metazoa</taxon>
        <taxon>Ecdysozoa</taxon>
        <taxon>Arthropoda</taxon>
        <taxon>Hexapoda</taxon>
        <taxon>Insecta</taxon>
        <taxon>Pterygota</taxon>
        <taxon>Neoptera</taxon>
        <taxon>Endopterygota</taxon>
        <taxon>Hymenoptera</taxon>
        <taxon>Apocrita</taxon>
        <taxon>Aculeata</taxon>
        <taxon>Vespoidea</taxon>
        <taxon>Vespidae</taxon>
        <taxon>Vespinae</taxon>
        <taxon>Vespula</taxon>
    </lineage>
</organism>
<feature type="region of interest" description="Disordered" evidence="2">
    <location>
        <begin position="285"/>
        <end position="318"/>
    </location>
</feature>
<sequence>MELRERNGTEEIQADLLLVGSIGSNGSGQGWSTQVEELAEHLADFDGSLSALAASDLATAVASYNMSEALLAFPSVFKQEAPSPENQHNNSKTWTCGLKGDIESRSMPDRKGLTDRSCKPESIEATVAFDEYCSDACCSLNHVTQRAINGPAPNNASVGTIEADNNNNGQTTAASLHQLLYSGNEEYPATSTSGNHVPVRSCGGYQHRDEGQRGNAYVFEPRSVVRSQTEETRGPVGLPRKDFEGTWSCAFLAKRRNPSGRLLRLGSGILKNASPSFNARRFGRRSKFRPSSRRGLTTCPRRSQDASRPNGATTPLKGHTTFLFQSTIRICFHERRLQYTEREQMLAWQRARPGERLLEVDVPLSYGMVDVCQPSPSSNSVEFMWDPTKEVGVYIKVNCISTEFTPKKHGGEKGVPFRIQVETRLPGGPRLHAASCQVKVFKLKGADRKHKQDRDKIQRRPPHEQDKYQPGYDCTILSDVSPSSLLSPKSESTYAGRLSHANVSRIYRFH</sequence>
<feature type="compositionally biased region" description="Basic and acidic residues" evidence="2">
    <location>
        <begin position="447"/>
        <end position="467"/>
    </location>
</feature>
<keyword evidence="1" id="KW-0238">DNA-binding</keyword>
<name>A0A834KUY5_VESGE</name>
<protein>
    <recommendedName>
        <fullName evidence="3">Grh/CP2 DB domain-containing protein</fullName>
    </recommendedName>
</protein>
<dbReference type="InterPro" id="IPR040167">
    <property type="entry name" value="TF_CP2-like"/>
</dbReference>
<dbReference type="AlphaFoldDB" id="A0A834KUY5"/>
<dbReference type="PANTHER" id="PTHR11037:SF21">
    <property type="entry name" value="GEMINI, ISOFORM C"/>
    <property type="match status" value="1"/>
</dbReference>
<evidence type="ECO:0000259" key="3">
    <source>
        <dbReference type="PROSITE" id="PS51968"/>
    </source>
</evidence>
<dbReference type="GO" id="GO:0000978">
    <property type="term" value="F:RNA polymerase II cis-regulatory region sequence-specific DNA binding"/>
    <property type="evidence" value="ECO:0007669"/>
    <property type="project" value="TreeGrafter"/>
</dbReference>
<feature type="region of interest" description="Disordered" evidence="2">
    <location>
        <begin position="80"/>
        <end position="116"/>
    </location>
</feature>
<feature type="compositionally biased region" description="Polar residues" evidence="2">
    <location>
        <begin position="84"/>
        <end position="94"/>
    </location>
</feature>
<feature type="compositionally biased region" description="Basic and acidic residues" evidence="2">
    <location>
        <begin position="100"/>
        <end position="116"/>
    </location>
</feature>
<keyword evidence="1" id="KW-0539">Nucleus</keyword>
<dbReference type="EMBL" id="JACSDZ010000002">
    <property type="protein sequence ID" value="KAF7413421.1"/>
    <property type="molecule type" value="Genomic_DNA"/>
</dbReference>
<dbReference type="InterPro" id="IPR007604">
    <property type="entry name" value="CP2"/>
</dbReference>
<reference evidence="4" key="1">
    <citation type="journal article" date="2020" name="G3 (Bethesda)">
        <title>High-Quality Assemblies for Three Invasive Social Wasps from the &lt;i&gt;Vespula&lt;/i&gt; Genus.</title>
        <authorList>
            <person name="Harrop T.W.R."/>
            <person name="Guhlin J."/>
            <person name="McLaughlin G.M."/>
            <person name="Permina E."/>
            <person name="Stockwell P."/>
            <person name="Gilligan J."/>
            <person name="Le Lec M.F."/>
            <person name="Gruber M.A.M."/>
            <person name="Quinn O."/>
            <person name="Lovegrove M."/>
            <person name="Duncan E.J."/>
            <person name="Remnant E.J."/>
            <person name="Van Eeckhoven J."/>
            <person name="Graham B."/>
            <person name="Knapp R.A."/>
            <person name="Langford K.W."/>
            <person name="Kronenberg Z."/>
            <person name="Press M.O."/>
            <person name="Eacker S.M."/>
            <person name="Wilson-Rankin E.E."/>
            <person name="Purcell J."/>
            <person name="Lester P.J."/>
            <person name="Dearden P.K."/>
        </authorList>
    </citation>
    <scope>NUCLEOTIDE SEQUENCE</scope>
    <source>
        <strain evidence="4">Linc-1</strain>
    </source>
</reference>
<evidence type="ECO:0000313" key="5">
    <source>
        <dbReference type="Proteomes" id="UP000617340"/>
    </source>
</evidence>
<evidence type="ECO:0000256" key="2">
    <source>
        <dbReference type="SAM" id="MobiDB-lite"/>
    </source>
</evidence>
<comment type="caution">
    <text evidence="4">The sequence shown here is derived from an EMBL/GenBank/DDBJ whole genome shotgun (WGS) entry which is preliminary data.</text>
</comment>
<dbReference type="Proteomes" id="UP000617340">
    <property type="component" value="Unassembled WGS sequence"/>
</dbReference>
<evidence type="ECO:0000313" key="4">
    <source>
        <dbReference type="EMBL" id="KAF7413421.1"/>
    </source>
</evidence>
<evidence type="ECO:0000256" key="1">
    <source>
        <dbReference type="PROSITE-ProRule" id="PRU01313"/>
    </source>
</evidence>
<dbReference type="Pfam" id="PF04516">
    <property type="entry name" value="CP2"/>
    <property type="match status" value="1"/>
</dbReference>
<feature type="region of interest" description="Disordered" evidence="2">
    <location>
        <begin position="186"/>
        <end position="214"/>
    </location>
</feature>
<dbReference type="PANTHER" id="PTHR11037">
    <property type="entry name" value="TRANSCRIPTION FACTOR CP2"/>
    <property type="match status" value="1"/>
</dbReference>
<proteinExistence type="predicted"/>
<keyword evidence="5" id="KW-1185">Reference proteome</keyword>
<gene>
    <name evidence="4" type="ORF">HZH68_001910</name>
</gene>
<accession>A0A834KUY5</accession>
<dbReference type="PROSITE" id="PS51968">
    <property type="entry name" value="GRH_CP2_DB"/>
    <property type="match status" value="1"/>
</dbReference>
<dbReference type="GO" id="GO:0005634">
    <property type="term" value="C:nucleus"/>
    <property type="evidence" value="ECO:0007669"/>
    <property type="project" value="UniProtKB-SubCell"/>
</dbReference>
<feature type="region of interest" description="Disordered" evidence="2">
    <location>
        <begin position="447"/>
        <end position="472"/>
    </location>
</feature>